<dbReference type="InterPro" id="IPR051544">
    <property type="entry name" value="TPS_OM_transporter"/>
</dbReference>
<dbReference type="PROSITE" id="PS51779">
    <property type="entry name" value="POTRA"/>
    <property type="match status" value="1"/>
</dbReference>
<sequence>MKTCCIALITALSLPLAAPALAQVAPDAGRILRDELNQPPTLPGPSKGLDIQTPATTKVAPGGPTVTLSAITFSGNTVFSQDALTAAAGDFNNRPLDLAGLRELADRVTAVYQQAGYPFARAFIAPQQLQDQGTLTIDVVEGRYGNVNTSGDAALAAPAQAYLQNLKPGSLIESSSLERTTLLLSDLPGLSIKPVIKPGAASGTGDLDIRVERGKPYSARMGIDNHGNYYSGQWRTRADLALYSPFITGDQIDVSALYTEENLWLGNAQYSLPVGVSGLRAHVGYAQTAYSLGNGFEGNDGIARIASAGVTYPLIRSQRSNLNLSASWQYKRLFNSYSYGTTTERYHSHSVPLTLGFDHRDNLGGGGVTYGGLSWTHGKLNKDDAVRRGDFNKLNLDLARLQALPAGFTLFVRLSAQWADKNLDSSESMALGGPNAVRAYPLGESGGDEGWLGQVELRYAMGDFTPYAFYDQGRMKINAKPSQVSLPSPDETRAGAGFGVRYQTRSVNIDGVLAWRTHGGAPESDTHADPRPRFWLTASYLF</sequence>
<evidence type="ECO:0000256" key="7">
    <source>
        <dbReference type="ARBA" id="ARBA00023136"/>
    </source>
</evidence>
<reference evidence="12 13" key="1">
    <citation type="submission" date="2020-08" db="EMBL/GenBank/DDBJ databases">
        <title>Paraeoetvoesia sp. YC-7-48 draft genome sequence.</title>
        <authorList>
            <person name="Yao L."/>
        </authorList>
    </citation>
    <scope>NUCLEOTIDE SEQUENCE [LARGE SCALE GENOMIC DNA]</scope>
    <source>
        <strain evidence="13">YC-7-48</strain>
    </source>
</reference>
<keyword evidence="13" id="KW-1185">Reference proteome</keyword>
<dbReference type="InterPro" id="IPR005565">
    <property type="entry name" value="Hemolysn_activator_HlyB_C"/>
</dbReference>
<keyword evidence="5" id="KW-0812">Transmembrane</keyword>
<dbReference type="RefSeq" id="WP_185779911.1">
    <property type="nucleotide sequence ID" value="NZ_JACJUU010000007.1"/>
</dbReference>
<dbReference type="PANTHER" id="PTHR34597">
    <property type="entry name" value="SLR1661 PROTEIN"/>
    <property type="match status" value="1"/>
</dbReference>
<keyword evidence="3" id="KW-0813">Transport</keyword>
<name>A0A842HPH9_9BURK</name>
<evidence type="ECO:0000256" key="9">
    <source>
        <dbReference type="SAM" id="MobiDB-lite"/>
    </source>
</evidence>
<evidence type="ECO:0000313" key="13">
    <source>
        <dbReference type="Proteomes" id="UP000545386"/>
    </source>
</evidence>
<evidence type="ECO:0000256" key="8">
    <source>
        <dbReference type="ARBA" id="ARBA00023237"/>
    </source>
</evidence>
<organism evidence="12 13">
    <name type="scientific">Pusillimonas minor</name>
    <dbReference type="NCBI Taxonomy" id="2697024"/>
    <lineage>
        <taxon>Bacteria</taxon>
        <taxon>Pseudomonadati</taxon>
        <taxon>Pseudomonadota</taxon>
        <taxon>Betaproteobacteria</taxon>
        <taxon>Burkholderiales</taxon>
        <taxon>Alcaligenaceae</taxon>
        <taxon>Pusillimonas</taxon>
    </lineage>
</organism>
<dbReference type="GO" id="GO:0046819">
    <property type="term" value="P:protein secretion by the type V secretion system"/>
    <property type="evidence" value="ECO:0007669"/>
    <property type="project" value="TreeGrafter"/>
</dbReference>
<dbReference type="Proteomes" id="UP000545386">
    <property type="component" value="Unassembled WGS sequence"/>
</dbReference>
<evidence type="ECO:0000256" key="1">
    <source>
        <dbReference type="ARBA" id="ARBA00004442"/>
    </source>
</evidence>
<comment type="subcellular location">
    <subcellularLocation>
        <location evidence="1">Cell outer membrane</location>
    </subcellularLocation>
</comment>
<accession>A0A842HPH9</accession>
<evidence type="ECO:0000259" key="11">
    <source>
        <dbReference type="PROSITE" id="PS51779"/>
    </source>
</evidence>
<keyword evidence="7" id="KW-0472">Membrane</keyword>
<keyword evidence="8" id="KW-0998">Cell outer membrane</keyword>
<keyword evidence="6" id="KW-0653">Protein transport</keyword>
<dbReference type="InterPro" id="IPR013686">
    <property type="entry name" value="Polypept-transport_assoc_ShlB"/>
</dbReference>
<proteinExistence type="inferred from homology"/>
<evidence type="ECO:0000256" key="2">
    <source>
        <dbReference type="ARBA" id="ARBA00009055"/>
    </source>
</evidence>
<feature type="signal peptide" evidence="10">
    <location>
        <begin position="1"/>
        <end position="22"/>
    </location>
</feature>
<protein>
    <submittedName>
        <fullName evidence="12">ShlB/FhaC/HecB family hemolysin secretion/activation protein</fullName>
    </submittedName>
</protein>
<dbReference type="InterPro" id="IPR034746">
    <property type="entry name" value="POTRA"/>
</dbReference>
<dbReference type="Pfam" id="PF08479">
    <property type="entry name" value="POTRA_2"/>
    <property type="match status" value="1"/>
</dbReference>
<gene>
    <name evidence="12" type="ORF">GTU67_09875</name>
</gene>
<keyword evidence="10" id="KW-0732">Signal</keyword>
<dbReference type="AlphaFoldDB" id="A0A842HPH9"/>
<dbReference type="GO" id="GO:0009279">
    <property type="term" value="C:cell outer membrane"/>
    <property type="evidence" value="ECO:0007669"/>
    <property type="project" value="UniProtKB-SubCell"/>
</dbReference>
<dbReference type="GO" id="GO:0008320">
    <property type="term" value="F:protein transmembrane transporter activity"/>
    <property type="evidence" value="ECO:0007669"/>
    <property type="project" value="TreeGrafter"/>
</dbReference>
<evidence type="ECO:0000256" key="10">
    <source>
        <dbReference type="SAM" id="SignalP"/>
    </source>
</evidence>
<dbReference type="Pfam" id="PF03865">
    <property type="entry name" value="ShlB"/>
    <property type="match status" value="1"/>
</dbReference>
<evidence type="ECO:0000256" key="4">
    <source>
        <dbReference type="ARBA" id="ARBA00022452"/>
    </source>
</evidence>
<feature type="region of interest" description="Disordered" evidence="9">
    <location>
        <begin position="34"/>
        <end position="53"/>
    </location>
</feature>
<evidence type="ECO:0000313" key="12">
    <source>
        <dbReference type="EMBL" id="MBC2770217.1"/>
    </source>
</evidence>
<comment type="caution">
    <text evidence="12">The sequence shown here is derived from an EMBL/GenBank/DDBJ whole genome shotgun (WGS) entry which is preliminary data.</text>
</comment>
<feature type="domain" description="POTRA" evidence="11">
    <location>
        <begin position="66"/>
        <end position="142"/>
    </location>
</feature>
<dbReference type="Gene3D" id="3.10.20.310">
    <property type="entry name" value="membrane protein fhac"/>
    <property type="match status" value="1"/>
</dbReference>
<comment type="similarity">
    <text evidence="2">Belongs to the TPS (TC 1.B.20) family.</text>
</comment>
<dbReference type="GO" id="GO:0098046">
    <property type="term" value="C:type V protein secretion system complex"/>
    <property type="evidence" value="ECO:0007669"/>
    <property type="project" value="TreeGrafter"/>
</dbReference>
<feature type="chain" id="PRO_5032729232" evidence="10">
    <location>
        <begin position="23"/>
        <end position="542"/>
    </location>
</feature>
<dbReference type="Gene3D" id="2.40.160.50">
    <property type="entry name" value="membrane protein fhac: a member of the omp85/tpsb transporter family"/>
    <property type="match status" value="1"/>
</dbReference>
<dbReference type="PANTHER" id="PTHR34597:SF1">
    <property type="entry name" value="HEME_HEMOPEXIN TRANSPORTER PROTEIN HUXB"/>
    <property type="match status" value="1"/>
</dbReference>
<evidence type="ECO:0000256" key="3">
    <source>
        <dbReference type="ARBA" id="ARBA00022448"/>
    </source>
</evidence>
<evidence type="ECO:0000256" key="6">
    <source>
        <dbReference type="ARBA" id="ARBA00022927"/>
    </source>
</evidence>
<dbReference type="EMBL" id="JACJUU010000007">
    <property type="protein sequence ID" value="MBC2770217.1"/>
    <property type="molecule type" value="Genomic_DNA"/>
</dbReference>
<evidence type="ECO:0000256" key="5">
    <source>
        <dbReference type="ARBA" id="ARBA00022692"/>
    </source>
</evidence>
<keyword evidence="4" id="KW-1134">Transmembrane beta strand</keyword>